<evidence type="ECO:0000256" key="1">
    <source>
        <dbReference type="SAM" id="Phobius"/>
    </source>
</evidence>
<evidence type="ECO:0000313" key="2">
    <source>
        <dbReference type="EMBL" id="RMY98791.1"/>
    </source>
</evidence>
<dbReference type="AlphaFoldDB" id="A0A3M7GDM0"/>
<organism evidence="2 3">
    <name type="scientific">Hortaea werneckii</name>
    <name type="common">Black yeast</name>
    <name type="synonym">Cladosporium werneckii</name>
    <dbReference type="NCBI Taxonomy" id="91943"/>
    <lineage>
        <taxon>Eukaryota</taxon>
        <taxon>Fungi</taxon>
        <taxon>Dikarya</taxon>
        <taxon>Ascomycota</taxon>
        <taxon>Pezizomycotina</taxon>
        <taxon>Dothideomycetes</taxon>
        <taxon>Dothideomycetidae</taxon>
        <taxon>Mycosphaerellales</taxon>
        <taxon>Teratosphaeriaceae</taxon>
        <taxon>Hortaea</taxon>
    </lineage>
</organism>
<keyword evidence="1" id="KW-0812">Transmembrane</keyword>
<sequence>MASPANLWQSALAFLTTDEPRPGLHPIPGTKPISLEAIILPPLMYYVALLFLPPPPPQAVDTVTIRLLRNILALFAGILFFRMPLAYYIPQSIGLNYQLSLVGLYGGCRVLDAFFISPMLFGHIPRRVQYEHRPRVETPAVVDRGGGRCGVVFFFFVGGEYEPSMPLDSYFPNGATASARANAAMETLSRTLSGPKKEPVYQLETPEDGWPHSFIDRASWALELELSMRGMGFTWTTADVRHTKKTWLPTVGNRIHSICVHVLPIMATCLVFIKYTYDTYLSPPGDPIPFDGPSRFDESTQRVRDRVRATCALAFCLLSTPVHYADLGHHISAGVLELRLASTFRETFPRLRRLAG</sequence>
<evidence type="ECO:0000313" key="3">
    <source>
        <dbReference type="Proteomes" id="UP000281468"/>
    </source>
</evidence>
<keyword evidence="1" id="KW-0472">Membrane</keyword>
<dbReference type="EMBL" id="QWIQ01000231">
    <property type="protein sequence ID" value="RMY98791.1"/>
    <property type="molecule type" value="Genomic_DNA"/>
</dbReference>
<proteinExistence type="predicted"/>
<protein>
    <recommendedName>
        <fullName evidence="4">Wax synthase domain-containing protein</fullName>
    </recommendedName>
</protein>
<reference evidence="2 3" key="1">
    <citation type="journal article" date="2018" name="BMC Genomics">
        <title>Genomic evidence for intraspecific hybridization in a clonal and extremely halotolerant yeast.</title>
        <authorList>
            <person name="Gostincar C."/>
            <person name="Stajich J.E."/>
            <person name="Zupancic J."/>
            <person name="Zalar P."/>
            <person name="Gunde-Cimerman N."/>
        </authorList>
    </citation>
    <scope>NUCLEOTIDE SEQUENCE [LARGE SCALE GENOMIC DNA]</scope>
    <source>
        <strain evidence="2 3">EXF-171</strain>
    </source>
</reference>
<dbReference type="Proteomes" id="UP000281468">
    <property type="component" value="Unassembled WGS sequence"/>
</dbReference>
<evidence type="ECO:0008006" key="4">
    <source>
        <dbReference type="Google" id="ProtNLM"/>
    </source>
</evidence>
<gene>
    <name evidence="2" type="ORF">D0862_07428</name>
</gene>
<name>A0A3M7GDM0_HORWE</name>
<accession>A0A3M7GDM0</accession>
<comment type="caution">
    <text evidence="2">The sequence shown here is derived from an EMBL/GenBank/DDBJ whole genome shotgun (WGS) entry which is preliminary data.</text>
</comment>
<feature type="transmembrane region" description="Helical" evidence="1">
    <location>
        <begin position="33"/>
        <end position="52"/>
    </location>
</feature>
<feature type="transmembrane region" description="Helical" evidence="1">
    <location>
        <begin position="72"/>
        <end position="90"/>
    </location>
</feature>
<keyword evidence="1" id="KW-1133">Transmembrane helix</keyword>